<gene>
    <name evidence="1" type="ORF">SAMN04487911_104157</name>
</gene>
<dbReference type="STRING" id="558155.SAMN04487911_104157"/>
<keyword evidence="2" id="KW-1185">Reference proteome</keyword>
<evidence type="ECO:0000313" key="1">
    <source>
        <dbReference type="EMBL" id="SHI68089.1"/>
    </source>
</evidence>
<name>A0A1M6D4F1_9FLAO</name>
<protein>
    <submittedName>
        <fullName evidence="1">Uncharacterized protein</fullName>
    </submittedName>
</protein>
<organism evidence="1 2">
    <name type="scientific">Arenibacter nanhaiticus</name>
    <dbReference type="NCBI Taxonomy" id="558155"/>
    <lineage>
        <taxon>Bacteria</taxon>
        <taxon>Pseudomonadati</taxon>
        <taxon>Bacteroidota</taxon>
        <taxon>Flavobacteriia</taxon>
        <taxon>Flavobacteriales</taxon>
        <taxon>Flavobacteriaceae</taxon>
        <taxon>Arenibacter</taxon>
    </lineage>
</organism>
<accession>A0A1M6D4F1</accession>
<dbReference type="AlphaFoldDB" id="A0A1M6D4F1"/>
<dbReference type="EMBL" id="FQYX01000004">
    <property type="protein sequence ID" value="SHI68089.1"/>
    <property type="molecule type" value="Genomic_DNA"/>
</dbReference>
<dbReference type="Proteomes" id="UP000184231">
    <property type="component" value="Unassembled WGS sequence"/>
</dbReference>
<sequence>MKDDGSFKFISRKTSVLTKDFFSRGKMRRNLFEFSNFANLIWTITTS</sequence>
<reference evidence="2" key="1">
    <citation type="submission" date="2016-11" db="EMBL/GenBank/DDBJ databases">
        <authorList>
            <person name="Varghese N."/>
            <person name="Submissions S."/>
        </authorList>
    </citation>
    <scope>NUCLEOTIDE SEQUENCE [LARGE SCALE GENOMIC DNA]</scope>
    <source>
        <strain evidence="2">CGMCC 1.8863</strain>
    </source>
</reference>
<proteinExistence type="predicted"/>
<evidence type="ECO:0000313" key="2">
    <source>
        <dbReference type="Proteomes" id="UP000184231"/>
    </source>
</evidence>